<protein>
    <submittedName>
        <fullName evidence="6">LysR family transcriptional regulator</fullName>
    </submittedName>
</protein>
<evidence type="ECO:0000313" key="6">
    <source>
        <dbReference type="EMBL" id="QDH71211.1"/>
    </source>
</evidence>
<dbReference type="Proteomes" id="UP000317199">
    <property type="component" value="Chromosome"/>
</dbReference>
<dbReference type="InterPro" id="IPR005119">
    <property type="entry name" value="LysR_subst-bd"/>
</dbReference>
<keyword evidence="2" id="KW-0805">Transcription regulation</keyword>
<dbReference type="InterPro" id="IPR036388">
    <property type="entry name" value="WH-like_DNA-bd_sf"/>
</dbReference>
<reference evidence="6 7" key="1">
    <citation type="submission" date="2019-06" db="EMBL/GenBank/DDBJ databases">
        <title>Lysobacter alkalisoli sp. nov. isolated from saline-alkali soil.</title>
        <authorList>
            <person name="Sun J.-Q."/>
            <person name="Xu L."/>
        </authorList>
    </citation>
    <scope>NUCLEOTIDE SEQUENCE [LARGE SCALE GENOMIC DNA]</scope>
    <source>
        <strain evidence="6 7">SJ-36</strain>
    </source>
</reference>
<dbReference type="SUPFAM" id="SSF53850">
    <property type="entry name" value="Periplasmic binding protein-like II"/>
    <property type="match status" value="1"/>
</dbReference>
<dbReference type="GO" id="GO:0003677">
    <property type="term" value="F:DNA binding"/>
    <property type="evidence" value="ECO:0007669"/>
    <property type="project" value="UniProtKB-KW"/>
</dbReference>
<dbReference type="Pfam" id="PF03466">
    <property type="entry name" value="LysR_substrate"/>
    <property type="match status" value="1"/>
</dbReference>
<dbReference type="PROSITE" id="PS50931">
    <property type="entry name" value="HTH_LYSR"/>
    <property type="match status" value="1"/>
</dbReference>
<dbReference type="KEGG" id="lyj:FKV23_14760"/>
<dbReference type="CDD" id="cd08422">
    <property type="entry name" value="PBP2_CrgA_like"/>
    <property type="match status" value="1"/>
</dbReference>
<keyword evidence="4" id="KW-0804">Transcription</keyword>
<dbReference type="AlphaFoldDB" id="A0A514BUY2"/>
<dbReference type="InterPro" id="IPR036390">
    <property type="entry name" value="WH_DNA-bd_sf"/>
</dbReference>
<evidence type="ECO:0000313" key="7">
    <source>
        <dbReference type="Proteomes" id="UP000317199"/>
    </source>
</evidence>
<dbReference type="Gene3D" id="1.10.10.10">
    <property type="entry name" value="Winged helix-like DNA-binding domain superfamily/Winged helix DNA-binding domain"/>
    <property type="match status" value="1"/>
</dbReference>
<dbReference type="InterPro" id="IPR000847">
    <property type="entry name" value="LysR_HTH_N"/>
</dbReference>
<evidence type="ECO:0000259" key="5">
    <source>
        <dbReference type="PROSITE" id="PS50931"/>
    </source>
</evidence>
<dbReference type="SUPFAM" id="SSF46785">
    <property type="entry name" value="Winged helix' DNA-binding domain"/>
    <property type="match status" value="1"/>
</dbReference>
<feature type="domain" description="HTH lysR-type" evidence="5">
    <location>
        <begin position="12"/>
        <end position="67"/>
    </location>
</feature>
<dbReference type="Pfam" id="PF00126">
    <property type="entry name" value="HTH_1"/>
    <property type="match status" value="1"/>
</dbReference>
<dbReference type="InterPro" id="IPR058163">
    <property type="entry name" value="LysR-type_TF_proteobact-type"/>
</dbReference>
<dbReference type="PANTHER" id="PTHR30537">
    <property type="entry name" value="HTH-TYPE TRANSCRIPTIONAL REGULATOR"/>
    <property type="match status" value="1"/>
</dbReference>
<dbReference type="EMBL" id="CP041242">
    <property type="protein sequence ID" value="QDH71211.1"/>
    <property type="molecule type" value="Genomic_DNA"/>
</dbReference>
<dbReference type="RefSeq" id="WP_141624543.1">
    <property type="nucleotide sequence ID" value="NZ_CP041242.1"/>
</dbReference>
<organism evidence="6 7">
    <name type="scientific">Marilutibacter alkalisoli</name>
    <dbReference type="NCBI Taxonomy" id="2591633"/>
    <lineage>
        <taxon>Bacteria</taxon>
        <taxon>Pseudomonadati</taxon>
        <taxon>Pseudomonadota</taxon>
        <taxon>Gammaproteobacteria</taxon>
        <taxon>Lysobacterales</taxon>
        <taxon>Lysobacteraceae</taxon>
        <taxon>Marilutibacter</taxon>
    </lineage>
</organism>
<accession>A0A514BUY2</accession>
<evidence type="ECO:0000256" key="4">
    <source>
        <dbReference type="ARBA" id="ARBA00023163"/>
    </source>
</evidence>
<gene>
    <name evidence="6" type="ORF">FKV23_14760</name>
</gene>
<dbReference type="GO" id="GO:0003700">
    <property type="term" value="F:DNA-binding transcription factor activity"/>
    <property type="evidence" value="ECO:0007669"/>
    <property type="project" value="InterPro"/>
</dbReference>
<keyword evidence="7" id="KW-1185">Reference proteome</keyword>
<sequence length="317" mass="34167">MNEFPILTPARLREMVGFAAVARHLSFARAAAEVGCTPSVLSRRIASLERTVGGPVFLRSTRQVSLTPLGETLLADYRVLEAALGDLNARLASQHAEPAGLVRLHVPTTYGRRRIAPLLAGFMARYPRIRLDVVFDDGFADLIALRVDVAVRIGRLADSRLVARGLGPVHRVLCASPAYLEQAPGLVRPEDLARHRCLAFTPLQSGALWTLERGRQRRSVRVQPVLATNNADALQAAVLDGAGIALLADFVIGENIASGRLVEVLPQWHLLQPTVQLVWVAGADRAPRVRALIDYLGEHLGGVAVDDAGVRAAQAPA</sequence>
<evidence type="ECO:0000256" key="3">
    <source>
        <dbReference type="ARBA" id="ARBA00023125"/>
    </source>
</evidence>
<name>A0A514BUY2_9GAMM</name>
<evidence type="ECO:0000256" key="1">
    <source>
        <dbReference type="ARBA" id="ARBA00009437"/>
    </source>
</evidence>
<dbReference type="Gene3D" id="3.40.190.290">
    <property type="match status" value="1"/>
</dbReference>
<dbReference type="PANTHER" id="PTHR30537:SF5">
    <property type="entry name" value="HTH-TYPE TRANSCRIPTIONAL ACTIVATOR TTDR-RELATED"/>
    <property type="match status" value="1"/>
</dbReference>
<dbReference type="OrthoDB" id="9810065at2"/>
<evidence type="ECO:0000256" key="2">
    <source>
        <dbReference type="ARBA" id="ARBA00023015"/>
    </source>
</evidence>
<proteinExistence type="inferred from homology"/>
<keyword evidence="3" id="KW-0238">DNA-binding</keyword>
<comment type="similarity">
    <text evidence="1">Belongs to the LysR transcriptional regulatory family.</text>
</comment>